<keyword evidence="3" id="KW-1185">Reference proteome</keyword>
<sequence length="569" mass="63647">MDLHGDHLQEDVLLSITNEVREPHRADIQDAVLLAETVVVQEPNADLLQEAHLISVREPHIANLSQGDVTLVNPMGVHEIHDTHLQEDIFLDNSYGIQEPLSADPQDFILVDNADVVQEPYEVQVTGGDSPQENVRQINNEVQAPQISHLQVPQELNLKNTVFLPKTEKIEDAQIYDQKEPHGANQQEDLLLTTKEAVEAHGSNLTIAPFDNTMVDEDLCVNKFQKDLLENSENVQEPFHLLLDTEVLTQTINELNLENTSFFGKEEFNAVSKSKVPENITLLDDALSSGGTIELLKEPINMRTNTSKDETVLRVNSNKSETSSLYNFADHTTESLINNLPFISPTDLTEMSNNAYIFPLLSGCPELLECKIGLDSQKTFVDACDIFNICEANNKLSTTSNNSISPMSSNETLMSSMSKMETHKIFENLDSCKLVDTDVTASVSNTNSEMDIETPIETFNKSSFDNNDTGELSLLSIETDNRPSSAAKSSRDCHSHRRQPSRREHQGLRGFWSPTDPLYIRSQGSSLNKGNQNLSEMKICYAQGPSPYQVMGMFNRVNVEMNIILHDYI</sequence>
<evidence type="ECO:0000313" key="3">
    <source>
        <dbReference type="Proteomes" id="UP001497623"/>
    </source>
</evidence>
<accession>A0AAV2Q6U9</accession>
<comment type="caution">
    <text evidence="2">The sequence shown here is derived from an EMBL/GenBank/DDBJ whole genome shotgun (WGS) entry which is preliminary data.</text>
</comment>
<evidence type="ECO:0000313" key="2">
    <source>
        <dbReference type="EMBL" id="CAL4069334.1"/>
    </source>
</evidence>
<gene>
    <name evidence="2" type="ORF">MNOR_LOCUS7755</name>
</gene>
<proteinExistence type="predicted"/>
<reference evidence="2 3" key="1">
    <citation type="submission" date="2024-05" db="EMBL/GenBank/DDBJ databases">
        <authorList>
            <person name="Wallberg A."/>
        </authorList>
    </citation>
    <scope>NUCLEOTIDE SEQUENCE [LARGE SCALE GENOMIC DNA]</scope>
</reference>
<name>A0AAV2Q6U9_MEGNR</name>
<organism evidence="2 3">
    <name type="scientific">Meganyctiphanes norvegica</name>
    <name type="common">Northern krill</name>
    <name type="synonym">Thysanopoda norvegica</name>
    <dbReference type="NCBI Taxonomy" id="48144"/>
    <lineage>
        <taxon>Eukaryota</taxon>
        <taxon>Metazoa</taxon>
        <taxon>Ecdysozoa</taxon>
        <taxon>Arthropoda</taxon>
        <taxon>Crustacea</taxon>
        <taxon>Multicrustacea</taxon>
        <taxon>Malacostraca</taxon>
        <taxon>Eumalacostraca</taxon>
        <taxon>Eucarida</taxon>
        <taxon>Euphausiacea</taxon>
        <taxon>Euphausiidae</taxon>
        <taxon>Meganyctiphanes</taxon>
    </lineage>
</organism>
<dbReference type="Proteomes" id="UP001497623">
    <property type="component" value="Unassembled WGS sequence"/>
</dbReference>
<protein>
    <submittedName>
        <fullName evidence="2">Uncharacterized protein</fullName>
    </submittedName>
</protein>
<feature type="region of interest" description="Disordered" evidence="1">
    <location>
        <begin position="481"/>
        <end position="510"/>
    </location>
</feature>
<dbReference type="AlphaFoldDB" id="A0AAV2Q6U9"/>
<dbReference type="EMBL" id="CAXKWB010003470">
    <property type="protein sequence ID" value="CAL4069334.1"/>
    <property type="molecule type" value="Genomic_DNA"/>
</dbReference>
<evidence type="ECO:0000256" key="1">
    <source>
        <dbReference type="SAM" id="MobiDB-lite"/>
    </source>
</evidence>